<reference evidence="2 3" key="1">
    <citation type="journal article" date="2017" name="PLoS Biol.">
        <title>The sea cucumber genome provides insights into morphological evolution and visceral regeneration.</title>
        <authorList>
            <person name="Zhang X."/>
            <person name="Sun L."/>
            <person name="Yuan J."/>
            <person name="Sun Y."/>
            <person name="Gao Y."/>
            <person name="Zhang L."/>
            <person name="Li S."/>
            <person name="Dai H."/>
            <person name="Hamel J.F."/>
            <person name="Liu C."/>
            <person name="Yu Y."/>
            <person name="Liu S."/>
            <person name="Lin W."/>
            <person name="Guo K."/>
            <person name="Jin S."/>
            <person name="Xu P."/>
            <person name="Storey K.B."/>
            <person name="Huan P."/>
            <person name="Zhang T."/>
            <person name="Zhou Y."/>
            <person name="Zhang J."/>
            <person name="Lin C."/>
            <person name="Li X."/>
            <person name="Xing L."/>
            <person name="Huo D."/>
            <person name="Sun M."/>
            <person name="Wang L."/>
            <person name="Mercier A."/>
            <person name="Li F."/>
            <person name="Yang H."/>
            <person name="Xiang J."/>
        </authorList>
    </citation>
    <scope>NUCLEOTIDE SEQUENCE [LARGE SCALE GENOMIC DNA]</scope>
    <source>
        <strain evidence="2">Shaxun</strain>
        <tissue evidence="2">Muscle</tissue>
    </source>
</reference>
<feature type="region of interest" description="Disordered" evidence="1">
    <location>
        <begin position="513"/>
        <end position="580"/>
    </location>
</feature>
<dbReference type="Proteomes" id="UP000230750">
    <property type="component" value="Unassembled WGS sequence"/>
</dbReference>
<dbReference type="OrthoDB" id="10059338at2759"/>
<organism evidence="2 3">
    <name type="scientific">Stichopus japonicus</name>
    <name type="common">Sea cucumber</name>
    <dbReference type="NCBI Taxonomy" id="307972"/>
    <lineage>
        <taxon>Eukaryota</taxon>
        <taxon>Metazoa</taxon>
        <taxon>Echinodermata</taxon>
        <taxon>Eleutherozoa</taxon>
        <taxon>Echinozoa</taxon>
        <taxon>Holothuroidea</taxon>
        <taxon>Aspidochirotacea</taxon>
        <taxon>Aspidochirotida</taxon>
        <taxon>Stichopodidae</taxon>
        <taxon>Apostichopus</taxon>
    </lineage>
</organism>
<dbReference type="PANTHER" id="PTHR33480:SF1">
    <property type="entry name" value="TYR RECOMBINASE DOMAIN-CONTAINING PROTEIN"/>
    <property type="match status" value="1"/>
</dbReference>
<feature type="compositionally biased region" description="Polar residues" evidence="1">
    <location>
        <begin position="558"/>
        <end position="571"/>
    </location>
</feature>
<dbReference type="PANTHER" id="PTHR33480">
    <property type="entry name" value="SET DOMAIN-CONTAINING PROTEIN-RELATED"/>
    <property type="match status" value="1"/>
</dbReference>
<accession>A0A2G8KAK4</accession>
<keyword evidence="3" id="KW-1185">Reference proteome</keyword>
<feature type="compositionally biased region" description="Acidic residues" evidence="1">
    <location>
        <begin position="543"/>
        <end position="554"/>
    </location>
</feature>
<gene>
    <name evidence="2" type="ORF">BSL78_18123</name>
</gene>
<protein>
    <submittedName>
        <fullName evidence="2">Uncharacterized protein</fullName>
    </submittedName>
</protein>
<evidence type="ECO:0000313" key="2">
    <source>
        <dbReference type="EMBL" id="PIK45031.1"/>
    </source>
</evidence>
<dbReference type="EMBL" id="MRZV01000739">
    <property type="protein sequence ID" value="PIK45031.1"/>
    <property type="molecule type" value="Genomic_DNA"/>
</dbReference>
<comment type="caution">
    <text evidence="2">The sequence shown here is derived from an EMBL/GenBank/DDBJ whole genome shotgun (WGS) entry which is preliminary data.</text>
</comment>
<dbReference type="AlphaFoldDB" id="A0A2G8KAK4"/>
<evidence type="ECO:0000256" key="1">
    <source>
        <dbReference type="SAM" id="MobiDB-lite"/>
    </source>
</evidence>
<feature type="compositionally biased region" description="Acidic residues" evidence="1">
    <location>
        <begin position="514"/>
        <end position="535"/>
    </location>
</feature>
<proteinExistence type="predicted"/>
<evidence type="ECO:0000313" key="3">
    <source>
        <dbReference type="Proteomes" id="UP000230750"/>
    </source>
</evidence>
<sequence length="639" mass="72109">MRNIGNHRHNCKVLREGKGELIVTYRPSPSGYPAKPSDYGPCPNCYAYLVKREMWKHRCPEKVPQTQRRKVIQSSNLLLPATVSTDMSQHLQRVLSSMKSDSVARCIKSDALIVEVASKECFKLGHNSEQDSYIREKLRELGRLVLQLRETFGDENASLLDFINPEKFQQVLKSVRTMCGFSDSSHTYINPSLALKVGHTLKKVSTVVKGQALERGDDILFQRASGFLDLCGIRWTEEISSHALRTLYQRKRNSPQLLPLTSDIVCLANYTKSVAAKQLSILQNKGLCKQDLHSAWVKLAEATLTRVITFNRRRQGEASKLKLVDYESCSIGAKETALEETLTTFEKTLCKSLSRVEIVGKRGNTVPVILTSDMRTQIDMLVATRDQAGISADNPYVFARTCYGSLSFIRGADCLRKLSETSGADKPETLRSTRLRKHIATVSQILHLDENELEVLAKFMGHDIRTHRAYYRLPDETMQLAKMTKFLLNLEKPGSLTEMKGKSWKDMQVSANEEVVEDPGDADSNDECSDADVEDNAAAQELQEPEAMLEETDDNASKVRSTTSSSNVPQKTTKRKAWSTDERDAIMKHFSGLILRNKLPGKTEIESVMVKEKSLHSRSWRNIKDFCRNCIVSKSRKLH</sequence>
<name>A0A2G8KAK4_STIJA</name>